<keyword evidence="5" id="KW-0804">Transcription</keyword>
<dbReference type="SUPFAM" id="SSF52172">
    <property type="entry name" value="CheY-like"/>
    <property type="match status" value="1"/>
</dbReference>
<dbReference type="Gene3D" id="3.40.50.2300">
    <property type="match status" value="1"/>
</dbReference>
<evidence type="ECO:0000313" key="11">
    <source>
        <dbReference type="Proteomes" id="UP000319931"/>
    </source>
</evidence>
<dbReference type="InterPro" id="IPR039420">
    <property type="entry name" value="WalR-like"/>
</dbReference>
<dbReference type="FunFam" id="1.10.10.10:FF:000005">
    <property type="entry name" value="Two-component system response regulator"/>
    <property type="match status" value="1"/>
</dbReference>
<name>A0A502G376_9SPHN</name>
<evidence type="ECO:0000256" key="3">
    <source>
        <dbReference type="ARBA" id="ARBA00023015"/>
    </source>
</evidence>
<keyword evidence="4 7" id="KW-0238">DNA-binding</keyword>
<dbReference type="GO" id="GO:0006355">
    <property type="term" value="P:regulation of DNA-templated transcription"/>
    <property type="evidence" value="ECO:0007669"/>
    <property type="project" value="InterPro"/>
</dbReference>
<dbReference type="CDD" id="cd00383">
    <property type="entry name" value="trans_reg_C"/>
    <property type="match status" value="1"/>
</dbReference>
<dbReference type="EMBL" id="RCZC01000001">
    <property type="protein sequence ID" value="TPG56245.1"/>
    <property type="molecule type" value="Genomic_DNA"/>
</dbReference>
<gene>
    <name evidence="10" type="ORF">EAH76_01335</name>
</gene>
<keyword evidence="11" id="KW-1185">Reference proteome</keyword>
<reference evidence="10 11" key="1">
    <citation type="journal article" date="2019" name="Environ. Microbiol.">
        <title>Species interactions and distinct microbial communities in high Arctic permafrost affected cryosols are associated with the CH4 and CO2 gas fluxes.</title>
        <authorList>
            <person name="Altshuler I."/>
            <person name="Hamel J."/>
            <person name="Turney S."/>
            <person name="Magnuson E."/>
            <person name="Levesque R."/>
            <person name="Greer C."/>
            <person name="Whyte L.G."/>
        </authorList>
    </citation>
    <scope>NUCLEOTIDE SEQUENCE [LARGE SCALE GENOMIC DNA]</scope>
    <source>
        <strain evidence="10 11">E6.1</strain>
    </source>
</reference>
<accession>A0A502G376</accession>
<dbReference type="Pfam" id="PF00072">
    <property type="entry name" value="Response_reg"/>
    <property type="match status" value="1"/>
</dbReference>
<sequence>MATVLVVEDDPKSADAICAILAEEGLRVTTVQDGAEAFLQAKDKDFDAIVLDRMLPGGIDGVGVLDMLRKAGIRTPVLILSALSALEERVRGLRAGGDDYLAKPFEPLELAARVMALIRRRVAESSSISLEHGRVRIDLIAREVWIDGARIDLQARELQLLEYLVRHHDRPVTRAMIFEDVWGYRYDQRTNVIDVHVTRLRRKIERADMPPLIETVRGTGYVFRSH</sequence>
<dbReference type="GO" id="GO:0032993">
    <property type="term" value="C:protein-DNA complex"/>
    <property type="evidence" value="ECO:0007669"/>
    <property type="project" value="TreeGrafter"/>
</dbReference>
<keyword evidence="1 6" id="KW-0597">Phosphoprotein</keyword>
<evidence type="ECO:0000256" key="1">
    <source>
        <dbReference type="ARBA" id="ARBA00022553"/>
    </source>
</evidence>
<protein>
    <submittedName>
        <fullName evidence="10">DNA-binding response regulator</fullName>
    </submittedName>
</protein>
<feature type="modified residue" description="4-aspartylphosphate" evidence="6">
    <location>
        <position position="52"/>
    </location>
</feature>
<dbReference type="InterPro" id="IPR001867">
    <property type="entry name" value="OmpR/PhoB-type_DNA-bd"/>
</dbReference>
<dbReference type="InterPro" id="IPR001789">
    <property type="entry name" value="Sig_transdc_resp-reg_receiver"/>
</dbReference>
<dbReference type="GO" id="GO:0005829">
    <property type="term" value="C:cytosol"/>
    <property type="evidence" value="ECO:0007669"/>
    <property type="project" value="TreeGrafter"/>
</dbReference>
<evidence type="ECO:0000313" key="10">
    <source>
        <dbReference type="EMBL" id="TPG56245.1"/>
    </source>
</evidence>
<comment type="caution">
    <text evidence="10">The sequence shown here is derived from an EMBL/GenBank/DDBJ whole genome shotgun (WGS) entry which is preliminary data.</text>
</comment>
<evidence type="ECO:0000256" key="6">
    <source>
        <dbReference type="PROSITE-ProRule" id="PRU00169"/>
    </source>
</evidence>
<dbReference type="RefSeq" id="WP_140846974.1">
    <property type="nucleotide sequence ID" value="NZ_RCZC01000001.1"/>
</dbReference>
<feature type="DNA-binding region" description="OmpR/PhoB-type" evidence="7">
    <location>
        <begin position="127"/>
        <end position="225"/>
    </location>
</feature>
<dbReference type="Pfam" id="PF00486">
    <property type="entry name" value="Trans_reg_C"/>
    <property type="match status" value="1"/>
</dbReference>
<dbReference type="PROSITE" id="PS50110">
    <property type="entry name" value="RESPONSE_REGULATORY"/>
    <property type="match status" value="1"/>
</dbReference>
<evidence type="ECO:0000256" key="4">
    <source>
        <dbReference type="ARBA" id="ARBA00023125"/>
    </source>
</evidence>
<dbReference type="SMART" id="SM00448">
    <property type="entry name" value="REC"/>
    <property type="match status" value="1"/>
</dbReference>
<keyword evidence="3" id="KW-0805">Transcription regulation</keyword>
<dbReference type="PANTHER" id="PTHR48111">
    <property type="entry name" value="REGULATOR OF RPOS"/>
    <property type="match status" value="1"/>
</dbReference>
<dbReference type="OrthoDB" id="9802426at2"/>
<feature type="domain" description="Response regulatory" evidence="8">
    <location>
        <begin position="3"/>
        <end position="118"/>
    </location>
</feature>
<dbReference type="InterPro" id="IPR011006">
    <property type="entry name" value="CheY-like_superfamily"/>
</dbReference>
<dbReference type="Gene3D" id="6.10.250.690">
    <property type="match status" value="1"/>
</dbReference>
<dbReference type="InterPro" id="IPR036388">
    <property type="entry name" value="WH-like_DNA-bd_sf"/>
</dbReference>
<dbReference type="PANTHER" id="PTHR48111:SF76">
    <property type="entry name" value="TWO-COMPONENT RESPONSE REGULATOR"/>
    <property type="match status" value="1"/>
</dbReference>
<evidence type="ECO:0000256" key="7">
    <source>
        <dbReference type="PROSITE-ProRule" id="PRU01091"/>
    </source>
</evidence>
<dbReference type="Proteomes" id="UP000319931">
    <property type="component" value="Unassembled WGS sequence"/>
</dbReference>
<dbReference type="SMART" id="SM00862">
    <property type="entry name" value="Trans_reg_C"/>
    <property type="match status" value="1"/>
</dbReference>
<keyword evidence="2" id="KW-0902">Two-component regulatory system</keyword>
<dbReference type="GO" id="GO:0000976">
    <property type="term" value="F:transcription cis-regulatory region binding"/>
    <property type="evidence" value="ECO:0007669"/>
    <property type="project" value="TreeGrafter"/>
</dbReference>
<feature type="domain" description="OmpR/PhoB-type" evidence="9">
    <location>
        <begin position="127"/>
        <end position="225"/>
    </location>
</feature>
<evidence type="ECO:0000259" key="8">
    <source>
        <dbReference type="PROSITE" id="PS50110"/>
    </source>
</evidence>
<dbReference type="PROSITE" id="PS51755">
    <property type="entry name" value="OMPR_PHOB"/>
    <property type="match status" value="1"/>
</dbReference>
<organism evidence="10 11">
    <name type="scientific">Sphingomonas glacialis</name>
    <dbReference type="NCBI Taxonomy" id="658225"/>
    <lineage>
        <taxon>Bacteria</taxon>
        <taxon>Pseudomonadati</taxon>
        <taxon>Pseudomonadota</taxon>
        <taxon>Alphaproteobacteria</taxon>
        <taxon>Sphingomonadales</taxon>
        <taxon>Sphingomonadaceae</taxon>
        <taxon>Sphingomonas</taxon>
    </lineage>
</organism>
<evidence type="ECO:0000256" key="2">
    <source>
        <dbReference type="ARBA" id="ARBA00023012"/>
    </source>
</evidence>
<evidence type="ECO:0000256" key="5">
    <source>
        <dbReference type="ARBA" id="ARBA00023163"/>
    </source>
</evidence>
<dbReference type="GO" id="GO:0000156">
    <property type="term" value="F:phosphorelay response regulator activity"/>
    <property type="evidence" value="ECO:0007669"/>
    <property type="project" value="TreeGrafter"/>
</dbReference>
<proteinExistence type="predicted"/>
<evidence type="ECO:0000259" key="9">
    <source>
        <dbReference type="PROSITE" id="PS51755"/>
    </source>
</evidence>
<dbReference type="Gene3D" id="1.10.10.10">
    <property type="entry name" value="Winged helix-like DNA-binding domain superfamily/Winged helix DNA-binding domain"/>
    <property type="match status" value="1"/>
</dbReference>
<dbReference type="AlphaFoldDB" id="A0A502G376"/>